<organism evidence="1 2">
    <name type="scientific">Sporormia fimetaria CBS 119925</name>
    <dbReference type="NCBI Taxonomy" id="1340428"/>
    <lineage>
        <taxon>Eukaryota</taxon>
        <taxon>Fungi</taxon>
        <taxon>Dikarya</taxon>
        <taxon>Ascomycota</taxon>
        <taxon>Pezizomycotina</taxon>
        <taxon>Dothideomycetes</taxon>
        <taxon>Pleosporomycetidae</taxon>
        <taxon>Pleosporales</taxon>
        <taxon>Sporormiaceae</taxon>
        <taxon>Sporormia</taxon>
    </lineage>
</organism>
<reference evidence="1" key="1">
    <citation type="journal article" date="2020" name="Stud. Mycol.">
        <title>101 Dothideomycetes genomes: a test case for predicting lifestyles and emergence of pathogens.</title>
        <authorList>
            <person name="Haridas S."/>
            <person name="Albert R."/>
            <person name="Binder M."/>
            <person name="Bloem J."/>
            <person name="Labutti K."/>
            <person name="Salamov A."/>
            <person name="Andreopoulos B."/>
            <person name="Baker S."/>
            <person name="Barry K."/>
            <person name="Bills G."/>
            <person name="Bluhm B."/>
            <person name="Cannon C."/>
            <person name="Castanera R."/>
            <person name="Culley D."/>
            <person name="Daum C."/>
            <person name="Ezra D."/>
            <person name="Gonzalez J."/>
            <person name="Henrissat B."/>
            <person name="Kuo A."/>
            <person name="Liang C."/>
            <person name="Lipzen A."/>
            <person name="Lutzoni F."/>
            <person name="Magnuson J."/>
            <person name="Mondo S."/>
            <person name="Nolan M."/>
            <person name="Ohm R."/>
            <person name="Pangilinan J."/>
            <person name="Park H.-J."/>
            <person name="Ramirez L."/>
            <person name="Alfaro M."/>
            <person name="Sun H."/>
            <person name="Tritt A."/>
            <person name="Yoshinaga Y."/>
            <person name="Zwiers L.-H."/>
            <person name="Turgeon B."/>
            <person name="Goodwin S."/>
            <person name="Spatafora J."/>
            <person name="Crous P."/>
            <person name="Grigoriev I."/>
        </authorList>
    </citation>
    <scope>NUCLEOTIDE SEQUENCE</scope>
    <source>
        <strain evidence="1">CBS 119925</strain>
    </source>
</reference>
<protein>
    <submittedName>
        <fullName evidence="1">Uncharacterized protein</fullName>
    </submittedName>
</protein>
<dbReference type="AlphaFoldDB" id="A0A6A6UWG2"/>
<accession>A0A6A6UWG2</accession>
<name>A0A6A6UWG2_9PLEO</name>
<proteinExistence type="predicted"/>
<evidence type="ECO:0000313" key="2">
    <source>
        <dbReference type="Proteomes" id="UP000799440"/>
    </source>
</evidence>
<dbReference type="Proteomes" id="UP000799440">
    <property type="component" value="Unassembled WGS sequence"/>
</dbReference>
<gene>
    <name evidence="1" type="ORF">M011DRAFT_262973</name>
</gene>
<sequence length="150" mass="16468">MRASSPSRSRRDGMEELGTWTVSTRTLAGQAWPLRRAHLHLLISVAGGRWECCAGFCSTTRSTRGGGAKAPSQRGDVSGLSTLSQLHNSYAAGRLEATVMVLGILWRIAARETRWKFWKLWSRKGLCQAAALHCLSTKGNPGYAALRFHL</sequence>
<keyword evidence="2" id="KW-1185">Reference proteome</keyword>
<evidence type="ECO:0000313" key="1">
    <source>
        <dbReference type="EMBL" id="KAF2742598.1"/>
    </source>
</evidence>
<dbReference type="EMBL" id="MU006606">
    <property type="protein sequence ID" value="KAF2742598.1"/>
    <property type="molecule type" value="Genomic_DNA"/>
</dbReference>